<proteinExistence type="predicted"/>
<accession>M8CD14</accession>
<organism evidence="1">
    <name type="scientific">Aegilops tauschii</name>
    <name type="common">Tausch's goatgrass</name>
    <name type="synonym">Aegilops squarrosa</name>
    <dbReference type="NCBI Taxonomy" id="37682"/>
    <lineage>
        <taxon>Eukaryota</taxon>
        <taxon>Viridiplantae</taxon>
        <taxon>Streptophyta</taxon>
        <taxon>Embryophyta</taxon>
        <taxon>Tracheophyta</taxon>
        <taxon>Spermatophyta</taxon>
        <taxon>Magnoliopsida</taxon>
        <taxon>Liliopsida</taxon>
        <taxon>Poales</taxon>
        <taxon>Poaceae</taxon>
        <taxon>BOP clade</taxon>
        <taxon>Pooideae</taxon>
        <taxon>Triticodae</taxon>
        <taxon>Triticeae</taxon>
        <taxon>Triticinae</taxon>
        <taxon>Aegilops</taxon>
    </lineage>
</organism>
<dbReference type="AlphaFoldDB" id="M8CD14"/>
<sequence>MGAVAPSKASTAPSTRSPLSKISFLPMFLPLSKLALLLRKIPFGIGDEANRFRLIGAAQTTGVGRCRRRAAFESHCGLSSRQLRRQNLHVRSADEPRCANYPLLIND</sequence>
<reference evidence="1" key="1">
    <citation type="submission" date="2015-06" db="UniProtKB">
        <authorList>
            <consortium name="EnsemblPlants"/>
        </authorList>
    </citation>
    <scope>IDENTIFICATION</scope>
</reference>
<name>M8CD14_AEGTA</name>
<evidence type="ECO:0000313" key="1">
    <source>
        <dbReference type="EnsemblPlants" id="EMT25032"/>
    </source>
</evidence>
<dbReference type="EnsemblPlants" id="EMT25032">
    <property type="protein sequence ID" value="EMT25032"/>
    <property type="gene ID" value="F775_24162"/>
</dbReference>
<protein>
    <submittedName>
        <fullName evidence="1">Uncharacterized protein</fullName>
    </submittedName>
</protein>